<keyword evidence="4" id="KW-0832">Ubl conjugation</keyword>
<evidence type="ECO:0000259" key="8">
    <source>
        <dbReference type="PROSITE" id="PS50006"/>
    </source>
</evidence>
<evidence type="ECO:0000313" key="9">
    <source>
        <dbReference type="Ensembl" id="ENSENLP00000033579.1"/>
    </source>
</evidence>
<dbReference type="GO" id="GO:0005634">
    <property type="term" value="C:nucleus"/>
    <property type="evidence" value="ECO:0007669"/>
    <property type="project" value="UniProtKB-SubCell"/>
</dbReference>
<feature type="region of interest" description="Disordered" evidence="7">
    <location>
        <begin position="1061"/>
        <end position="1080"/>
    </location>
</feature>
<dbReference type="GO" id="GO:0007088">
    <property type="term" value="P:regulation of mitotic nuclear division"/>
    <property type="evidence" value="ECO:0007669"/>
    <property type="project" value="TreeGrafter"/>
</dbReference>
<keyword evidence="6" id="KW-0131">Cell cycle</keyword>
<dbReference type="GO" id="GO:0051983">
    <property type="term" value="P:regulation of chromosome segregation"/>
    <property type="evidence" value="ECO:0007669"/>
    <property type="project" value="TreeGrafter"/>
</dbReference>
<feature type="compositionally biased region" description="Low complexity" evidence="7">
    <location>
        <begin position="271"/>
        <end position="283"/>
    </location>
</feature>
<reference evidence="9" key="1">
    <citation type="submission" date="2021-04" db="EMBL/GenBank/DDBJ databases">
        <authorList>
            <consortium name="Wellcome Sanger Institute Data Sharing"/>
        </authorList>
    </citation>
    <scope>NUCLEOTIDE SEQUENCE [LARGE SCALE GENOMIC DNA]</scope>
</reference>
<feature type="compositionally biased region" description="Polar residues" evidence="7">
    <location>
        <begin position="1545"/>
        <end position="1555"/>
    </location>
</feature>
<feature type="domain" description="FHA" evidence="8">
    <location>
        <begin position="26"/>
        <end position="76"/>
    </location>
</feature>
<dbReference type="OMA" id="RGRNAKH"/>
<evidence type="ECO:0000256" key="6">
    <source>
        <dbReference type="ARBA" id="ARBA00023306"/>
    </source>
</evidence>
<dbReference type="InterPro" id="IPR000253">
    <property type="entry name" value="FHA_dom"/>
</dbReference>
<feature type="compositionally biased region" description="Basic residues" evidence="7">
    <location>
        <begin position="1862"/>
        <end position="1871"/>
    </location>
</feature>
<feature type="compositionally biased region" description="Basic and acidic residues" evidence="7">
    <location>
        <begin position="1498"/>
        <end position="1507"/>
    </location>
</feature>
<feature type="region of interest" description="Disordered" evidence="7">
    <location>
        <begin position="630"/>
        <end position="654"/>
    </location>
</feature>
<feature type="compositionally biased region" description="Polar residues" evidence="7">
    <location>
        <begin position="1436"/>
        <end position="1448"/>
    </location>
</feature>
<reference evidence="9" key="2">
    <citation type="submission" date="2025-08" db="UniProtKB">
        <authorList>
            <consortium name="Ensembl"/>
        </authorList>
    </citation>
    <scope>IDENTIFICATION</scope>
</reference>
<dbReference type="PANTHER" id="PTHR21603">
    <property type="entry name" value="ANTIGEN KI-67-LIKE PROTEIN"/>
    <property type="match status" value="1"/>
</dbReference>
<dbReference type="InParanoid" id="A0A665VP74"/>
<feature type="compositionally biased region" description="Polar residues" evidence="7">
    <location>
        <begin position="1737"/>
        <end position="1759"/>
    </location>
</feature>
<dbReference type="InterPro" id="IPR029334">
    <property type="entry name" value="PP1-bd"/>
</dbReference>
<feature type="region of interest" description="Disordered" evidence="7">
    <location>
        <begin position="1374"/>
        <end position="1871"/>
    </location>
</feature>
<keyword evidence="10" id="KW-1185">Reference proteome</keyword>
<dbReference type="Proteomes" id="UP000472264">
    <property type="component" value="Chromosome 19"/>
</dbReference>
<dbReference type="SMART" id="SM00240">
    <property type="entry name" value="FHA"/>
    <property type="match status" value="1"/>
</dbReference>
<feature type="compositionally biased region" description="Basic and acidic residues" evidence="7">
    <location>
        <begin position="1796"/>
        <end position="1806"/>
    </location>
</feature>
<gene>
    <name evidence="9" type="primary">mki67</name>
</gene>
<feature type="region of interest" description="Disordered" evidence="7">
    <location>
        <begin position="898"/>
        <end position="954"/>
    </location>
</feature>
<name>A0A665VP74_ECHNA</name>
<feature type="compositionally biased region" description="Basic and acidic residues" evidence="7">
    <location>
        <begin position="1653"/>
        <end position="1669"/>
    </location>
</feature>
<feature type="compositionally biased region" description="Polar residues" evidence="7">
    <location>
        <begin position="513"/>
        <end position="543"/>
    </location>
</feature>
<accession>A0A665VP74</accession>
<dbReference type="PROSITE" id="PS50006">
    <property type="entry name" value="FHA_DOMAIN"/>
    <property type="match status" value="1"/>
</dbReference>
<feature type="compositionally biased region" description="Polar residues" evidence="7">
    <location>
        <begin position="251"/>
        <end position="270"/>
    </location>
</feature>
<organism evidence="9 10">
    <name type="scientific">Echeneis naucrates</name>
    <name type="common">Live sharksucker</name>
    <dbReference type="NCBI Taxonomy" id="173247"/>
    <lineage>
        <taxon>Eukaryota</taxon>
        <taxon>Metazoa</taxon>
        <taxon>Chordata</taxon>
        <taxon>Craniata</taxon>
        <taxon>Vertebrata</taxon>
        <taxon>Euteleostomi</taxon>
        <taxon>Actinopterygii</taxon>
        <taxon>Neopterygii</taxon>
        <taxon>Teleostei</taxon>
        <taxon>Neoteleostei</taxon>
        <taxon>Acanthomorphata</taxon>
        <taxon>Carangaria</taxon>
        <taxon>Carangiformes</taxon>
        <taxon>Echeneidae</taxon>
        <taxon>Echeneis</taxon>
    </lineage>
</organism>
<comment type="subcellular location">
    <subcellularLocation>
        <location evidence="1">Nucleus</location>
    </subcellularLocation>
</comment>
<feature type="compositionally biased region" description="Basic and acidic residues" evidence="7">
    <location>
        <begin position="1462"/>
        <end position="1472"/>
    </location>
</feature>
<dbReference type="SUPFAM" id="SSF49879">
    <property type="entry name" value="SMAD/FHA domain"/>
    <property type="match status" value="1"/>
</dbReference>
<keyword evidence="3" id="KW-0597">Phosphoprotein</keyword>
<evidence type="ECO:0000256" key="1">
    <source>
        <dbReference type="ARBA" id="ARBA00004123"/>
    </source>
</evidence>
<feature type="compositionally biased region" description="Polar residues" evidence="7">
    <location>
        <begin position="1061"/>
        <end position="1078"/>
    </location>
</feature>
<dbReference type="InterPro" id="IPR012568">
    <property type="entry name" value="KI67R"/>
</dbReference>
<evidence type="ECO:0000256" key="4">
    <source>
        <dbReference type="ARBA" id="ARBA00022843"/>
    </source>
</evidence>
<feature type="compositionally biased region" description="Basic and acidic residues" evidence="7">
    <location>
        <begin position="1534"/>
        <end position="1544"/>
    </location>
</feature>
<feature type="region of interest" description="Disordered" evidence="7">
    <location>
        <begin position="841"/>
        <end position="871"/>
    </location>
</feature>
<dbReference type="PANTHER" id="PTHR21603:SF17">
    <property type="entry name" value="PROLIFERATION MARKER PROTEIN KI-67"/>
    <property type="match status" value="1"/>
</dbReference>
<feature type="compositionally biased region" description="Low complexity" evidence="7">
    <location>
        <begin position="1619"/>
        <end position="1630"/>
    </location>
</feature>
<feature type="compositionally biased region" description="Basic and acidic residues" evidence="7">
    <location>
        <begin position="1567"/>
        <end position="1587"/>
    </location>
</feature>
<feature type="compositionally biased region" description="Basic and acidic residues" evidence="7">
    <location>
        <begin position="218"/>
        <end position="250"/>
    </location>
</feature>
<keyword evidence="2" id="KW-1017">Isopeptide bond</keyword>
<feature type="compositionally biased region" description="Acidic residues" evidence="7">
    <location>
        <begin position="1226"/>
        <end position="1237"/>
    </location>
</feature>
<protein>
    <submittedName>
        <fullName evidence="9">Proliferation marker protein Ki-67-like</fullName>
    </submittedName>
</protein>
<evidence type="ECO:0000256" key="3">
    <source>
        <dbReference type="ARBA" id="ARBA00022553"/>
    </source>
</evidence>
<sequence length="1871" mass="205500">MPLHGKIVVLKRSGADGTEFPLTAACLFGRMPDCDIRIQLPQVSKEHCRIDLNENKEAILTNLSSVNPTLVNGEVLQQSERLKHGDVITVIDRSFRFEYPPAPTPKKRSSKGGKSETLKVLQDQQVVDTVTETGEKRISEVLTDGASHDNIQQSLEKTVVVDSNEDVSLAQNKTNSPFNELYQMIKKSLDIKTPRKSSVSFLQTPTSRFCTPKPGSAKKNDEKPLISSEDKSIPRKDDAKVFPDADETKGKTISTSNGTPKSVKQRQSFQVPSDVSESVPEESGAVSPQKRNRTTPQRFSIPPPSKSTVRRSKETTPATDAGTKDPEKAISSPKTNRLQKASPRNSGKTENANGTSKKRKSGELSADLPKQQMKRKRVSFGGHLSPELFDKRLPPDSPLRKGATPRRSLCLSKPKQSLLRRASVIGFLKEVEPDTSSNQSPAKKRTSSPKNPSSTSPKTPTPGKKSPKSRSSSPKAASPGKKSQKSESLSPKAASPGKKSQKSKTPSPAKGNTPKTSTQPNTPNSGIRTSTGRFSVSRISTPSPVADVVTDKMPPATVTPKIPLRRMSMKSTSRNTPSVSHSAVKVMRRSGISRASLKVKDSWADRVKYGKTKVQAVVPAYRICTNKTMKKDVPKPQTPARKLAGHSSTGHADSPVTIVVGRAHKQKMVHPTGAAPRLVTNIAVLKKNMKMDEDLSGISEMFKTPVNEKRRRRRTTSVINDSSVTETPMGGLGELSVLNTPEEPGEMMVSPLGVASTMKDRKYSEAVQRFLNGDQESDFVSEIPALQILSESTEQQCNDLKTTPKQKPEQPECLTGVKRIMKTPRQKAEPVDDIRGKLLMTPKQKPEQQECLTGVKRIMKTPRQKAEPVDDIRGKLLMTPKQKPEQQECLSGVKRMFNTPQEEAESHEDLQGTLLNPPKTPEVGEDVEELQETPAHMHESEDVPETTDVTTPKVKSSPLVCLTYVKRIMKTPKEKNAPLEDMVGLKRLMKTPREKAEPVEENFGIRRLMKSPRLRGVPPVEDFDGLKQLMEEPMTDPTGPLKTNEVDMPSDCGVEAKELNFSQGKPQENAPSNVTNGLPQMDMTKEADVNEALVHDHIEVPVDENIFEEQLELKTATGKVTELNTTAEEPGHEKKSVRGRRAKPVEAKAGEDNKDAVDDSEDPIASAPVRGRRGKKTETTAPSSIRRTTRNKNTDVEVTIEESGPQSSTVSFKPRRGRNAKKVSDDQAEAEQEEAPETEMVPKVESKLIPGDVSPKVNDSTLQEKAVSKPKRGRKAKQESEQFLSVEVPCANNDNVLQADMEKDDSEVFINTLELVPNETTLLDVMETVSQAPLTEKLPVLQTETCKVINSDGAVQKKAVRGRRAKMVEAQAAEVKQEASDNSEDAVVPAPVRGRGRKTKATAPPVTQTRTRNAKSQKSTFDNTSEVVPEKPGETFSIQESEFTSTTEEAGVKPSRGRKTKERPAEPEKSEVVGEEQLMVGPQQPTPTVGKPKRGRRTKLDADKQDDPAEDTALIVETNQQPEPPVRARRGRIARQEDEKKKNDAQATSAETPMSQEPIKKLRKNRKAEQDHVEPREEETVVPKESEDAPVEPPKLTEQVSVATKPKRGGRKAKQDTGSEIAVEVSAVSSDKPKRDRRGKQSPAEVRVAVEVGEEKADHELKVEEKKTADAPLAKPSRARGGKTVKHEVSHVIPPKRARRGAAVPLDYTNPESTILVSESVPTSEKPQKRGKRATAKPTTNVSILSSDQVKPSEESTSAVVEHPKMSKRSVKWKAEFEVFHIPKETPAKAARGRKAKLEDQVEIESKNVSQATSKTEEKDLSDGTEAQPTKRARRGAKAADETDSSSQADEKKGTAAEPQLKTRRGRSAKK</sequence>
<evidence type="ECO:0000313" key="10">
    <source>
        <dbReference type="Proteomes" id="UP000472264"/>
    </source>
</evidence>
<feature type="compositionally biased region" description="Polar residues" evidence="7">
    <location>
        <begin position="196"/>
        <end position="209"/>
    </location>
</feature>
<feature type="region of interest" description="Disordered" evidence="7">
    <location>
        <begin position="193"/>
        <end position="559"/>
    </location>
</feature>
<dbReference type="InterPro" id="IPR008984">
    <property type="entry name" value="SMAD_FHA_dom_sf"/>
</dbReference>
<dbReference type="Pfam" id="PF15276">
    <property type="entry name" value="PP1_bind"/>
    <property type="match status" value="1"/>
</dbReference>
<dbReference type="Ensembl" id="ENSENLT00000034513.1">
    <property type="protein sequence ID" value="ENSENLP00000033579.1"/>
    <property type="gene ID" value="ENSENLG00000014766.1"/>
</dbReference>
<dbReference type="Gene3D" id="2.60.200.20">
    <property type="match status" value="1"/>
</dbReference>
<reference evidence="9" key="3">
    <citation type="submission" date="2025-09" db="UniProtKB">
        <authorList>
            <consortium name="Ensembl"/>
        </authorList>
    </citation>
    <scope>IDENTIFICATION</scope>
</reference>
<keyword evidence="5" id="KW-0539">Nucleus</keyword>
<evidence type="ECO:0000256" key="2">
    <source>
        <dbReference type="ARBA" id="ARBA00022499"/>
    </source>
</evidence>
<feature type="compositionally biased region" description="Basic and acidic residues" evidence="7">
    <location>
        <begin position="1773"/>
        <end position="1787"/>
    </location>
</feature>
<feature type="compositionally biased region" description="Low complexity" evidence="7">
    <location>
        <begin position="448"/>
        <end position="481"/>
    </location>
</feature>
<dbReference type="SMART" id="SM01295">
    <property type="entry name" value="K167R"/>
    <property type="match status" value="1"/>
</dbReference>
<dbReference type="CDD" id="cd22673">
    <property type="entry name" value="FHA_Ki67"/>
    <property type="match status" value="1"/>
</dbReference>
<feature type="compositionally biased region" description="Basic and acidic residues" evidence="7">
    <location>
        <begin position="1143"/>
        <end position="1157"/>
    </location>
</feature>
<dbReference type="OrthoDB" id="6288785at2759"/>
<feature type="compositionally biased region" description="Polar residues" evidence="7">
    <location>
        <begin position="1405"/>
        <end position="1426"/>
    </location>
</feature>
<feature type="compositionally biased region" description="Polar residues" evidence="7">
    <location>
        <begin position="1710"/>
        <end position="1725"/>
    </location>
</feature>
<feature type="compositionally biased region" description="Polar residues" evidence="7">
    <location>
        <begin position="332"/>
        <end position="355"/>
    </location>
</feature>
<proteinExistence type="predicted"/>
<feature type="region of interest" description="Disordered" evidence="7">
    <location>
        <begin position="1030"/>
        <end position="1049"/>
    </location>
</feature>
<evidence type="ECO:0000256" key="7">
    <source>
        <dbReference type="SAM" id="MobiDB-lite"/>
    </source>
</evidence>
<dbReference type="Pfam" id="PF00498">
    <property type="entry name" value="FHA"/>
    <property type="match status" value="1"/>
</dbReference>
<dbReference type="GO" id="GO:0005694">
    <property type="term" value="C:chromosome"/>
    <property type="evidence" value="ECO:0007669"/>
    <property type="project" value="TreeGrafter"/>
</dbReference>
<evidence type="ECO:0000256" key="5">
    <source>
        <dbReference type="ARBA" id="ARBA00023242"/>
    </source>
</evidence>
<feature type="region of interest" description="Disordered" evidence="7">
    <location>
        <begin position="1117"/>
        <end position="1281"/>
    </location>
</feature>